<dbReference type="KEGG" id="tact:SG35_001995"/>
<keyword evidence="2" id="KW-0119">Carbohydrate metabolism</keyword>
<organism evidence="4 5">
    <name type="scientific">Thalassomonas actiniarum</name>
    <dbReference type="NCBI Taxonomy" id="485447"/>
    <lineage>
        <taxon>Bacteria</taxon>
        <taxon>Pseudomonadati</taxon>
        <taxon>Pseudomonadota</taxon>
        <taxon>Gammaproteobacteria</taxon>
        <taxon>Alteromonadales</taxon>
        <taxon>Colwelliaceae</taxon>
        <taxon>Thalassomonas</taxon>
    </lineage>
</organism>
<dbReference type="InterPro" id="IPR023296">
    <property type="entry name" value="Glyco_hydro_beta-prop_sf"/>
</dbReference>
<dbReference type="PANTHER" id="PTHR43772">
    <property type="entry name" value="ENDO-1,4-BETA-XYLANASE"/>
    <property type="match status" value="1"/>
</dbReference>
<dbReference type="EMBL" id="CP059735">
    <property type="protein sequence ID" value="WDD99476.1"/>
    <property type="molecule type" value="Genomic_DNA"/>
</dbReference>
<dbReference type="Proteomes" id="UP000032568">
    <property type="component" value="Chromosome"/>
</dbReference>
<evidence type="ECO:0000256" key="1">
    <source>
        <dbReference type="ARBA" id="ARBA00022651"/>
    </source>
</evidence>
<name>A0AAE9YTT2_9GAMM</name>
<dbReference type="GO" id="GO:0045493">
    <property type="term" value="P:xylan catabolic process"/>
    <property type="evidence" value="ECO:0007669"/>
    <property type="project" value="UniProtKB-KW"/>
</dbReference>
<dbReference type="InterPro" id="IPR056442">
    <property type="entry name" value="GINT1_N"/>
</dbReference>
<dbReference type="Pfam" id="PF24793">
    <property type="entry name" value="GINT1_N"/>
    <property type="match status" value="1"/>
</dbReference>
<gene>
    <name evidence="4" type="ORF">SG35_001995</name>
</gene>
<keyword evidence="1" id="KW-0858">Xylan degradation</keyword>
<dbReference type="Gene3D" id="2.115.10.20">
    <property type="entry name" value="Glycosyl hydrolase domain, family 43"/>
    <property type="match status" value="1"/>
</dbReference>
<sequence>MKENRLKIGLLIKSYQVDAWFAKTVQRLLESDYAQVELVILKPENPGINNQVQLKTELVEKSKKLCLALTNKVADITYRALMEKHPQVADARARVDLRPVLARITGITPSWPAANHELSEHDLKTIGQASLDVIICDHAKGLTDGVLTAARHGIWSLHHTDNQISRAGAPSYWQSLGDWSESTGVMLLKLTPENENDLILYRSHSATDHMAFTHNKNAEYWKASTFVPRVLNELYHRGEQAFYQRINADNLHPEFNTNRAFNTPTAKEKFKLTGKKLLDKLNIFFNKSLYYQQWFLLYDLKPALSTSFRRYKKIMPPRDRFWADPHIIFANDKYYIFIEEFMQASKKGHISVIEMDRQGNYQFPVKVLEKDHHLSYPYVFMVDGDYYMIPETASNRTIELYKSSEFPFKWQWQMNLMENVYAVDTTLYCHQGKWWLFANMVETRGASSMDELFIFYSDDFRTTNWQAHRQNPVISDVRKARPAGAIFEMNGNLYRPSQNCAHRYGYGFNLNHITCLTPEQYSEVTVSQVKPNWHKNLLATHTFNKTGELQIIDVLANKFKLGKK</sequence>
<dbReference type="SUPFAM" id="SSF75005">
    <property type="entry name" value="Arabinanase/levansucrase/invertase"/>
    <property type="match status" value="1"/>
</dbReference>
<reference evidence="4 5" key="1">
    <citation type="journal article" date="2015" name="Genome Announc.">
        <title>Draft Genome Sequences of Marine Isolates of Thalassomonas viridans and Thalassomonas actiniarum.</title>
        <authorList>
            <person name="Olonade I."/>
            <person name="van Zyl L.J."/>
            <person name="Trindade M."/>
        </authorList>
    </citation>
    <scope>NUCLEOTIDE SEQUENCE [LARGE SCALE GENOMIC DNA]</scope>
    <source>
        <strain evidence="4 5">A5K-106</strain>
    </source>
</reference>
<dbReference type="RefSeq" id="WP_053043198.1">
    <property type="nucleotide sequence ID" value="NZ_CP059735.1"/>
</dbReference>
<accession>A0AAE9YTT2</accession>
<protein>
    <recommendedName>
        <fullName evidence="3">Glucosamine inositolphosphorylceramide transferase 1 N-terminal domain-containing protein</fullName>
    </recommendedName>
</protein>
<evidence type="ECO:0000313" key="5">
    <source>
        <dbReference type="Proteomes" id="UP000032568"/>
    </source>
</evidence>
<feature type="domain" description="Glucosamine inositolphosphorylceramide transferase 1 N-terminal" evidence="3">
    <location>
        <begin position="320"/>
        <end position="534"/>
    </location>
</feature>
<evidence type="ECO:0000259" key="3">
    <source>
        <dbReference type="Pfam" id="PF24793"/>
    </source>
</evidence>
<dbReference type="AlphaFoldDB" id="A0AAE9YTT2"/>
<dbReference type="InterPro" id="IPR052176">
    <property type="entry name" value="Glycosyl_Hydrlase_43_Enz"/>
</dbReference>
<proteinExistence type="predicted"/>
<keyword evidence="1" id="KW-0624">Polysaccharide degradation</keyword>
<reference evidence="4 5" key="2">
    <citation type="journal article" date="2022" name="Mar. Drugs">
        <title>Bioassay-Guided Fractionation Leads to the Detection of Cholic Acid Generated by the Rare Thalassomonas sp.</title>
        <authorList>
            <person name="Pheiffer F."/>
            <person name="Schneider Y.K."/>
            <person name="Hansen E.H."/>
            <person name="Andersen J.H."/>
            <person name="Isaksson J."/>
            <person name="Busche T."/>
            <person name="R C."/>
            <person name="Kalinowski J."/>
            <person name="Zyl L.V."/>
            <person name="Trindade M."/>
        </authorList>
    </citation>
    <scope>NUCLEOTIDE SEQUENCE [LARGE SCALE GENOMIC DNA]</scope>
    <source>
        <strain evidence="4 5">A5K-106</strain>
    </source>
</reference>
<keyword evidence="5" id="KW-1185">Reference proteome</keyword>
<dbReference type="PANTHER" id="PTHR43772:SF2">
    <property type="entry name" value="PUTATIVE (AFU_ORTHOLOGUE AFUA_2G04480)-RELATED"/>
    <property type="match status" value="1"/>
</dbReference>
<evidence type="ECO:0000256" key="2">
    <source>
        <dbReference type="ARBA" id="ARBA00023277"/>
    </source>
</evidence>
<evidence type="ECO:0000313" key="4">
    <source>
        <dbReference type="EMBL" id="WDD99476.1"/>
    </source>
</evidence>